<gene>
    <name evidence="14" type="primary">uppP</name>
    <name evidence="15" type="ORF">DI626_11400</name>
</gene>
<evidence type="ECO:0000256" key="2">
    <source>
        <dbReference type="ARBA" id="ARBA00010621"/>
    </source>
</evidence>
<evidence type="ECO:0000256" key="4">
    <source>
        <dbReference type="ARBA" id="ARBA00021581"/>
    </source>
</evidence>
<keyword evidence="7 14" id="KW-0378">Hydrolase</keyword>
<dbReference type="GO" id="GO:0005886">
    <property type="term" value="C:plasma membrane"/>
    <property type="evidence" value="ECO:0007669"/>
    <property type="project" value="UniProtKB-SubCell"/>
</dbReference>
<protein>
    <recommendedName>
        <fullName evidence="4 14">Undecaprenyl-diphosphatase</fullName>
        <ecNumber evidence="3 14">3.6.1.27</ecNumber>
    </recommendedName>
    <alternativeName>
        <fullName evidence="12 14">Bacitracin resistance protein</fullName>
    </alternativeName>
    <alternativeName>
        <fullName evidence="11 14">Undecaprenyl pyrophosphate phosphatase</fullName>
    </alternativeName>
</protein>
<evidence type="ECO:0000256" key="14">
    <source>
        <dbReference type="HAMAP-Rule" id="MF_01006"/>
    </source>
</evidence>
<dbReference type="GO" id="GO:0046677">
    <property type="term" value="P:response to antibiotic"/>
    <property type="evidence" value="ECO:0007669"/>
    <property type="project" value="UniProtKB-UniRule"/>
</dbReference>
<dbReference type="Proteomes" id="UP000249557">
    <property type="component" value="Unassembled WGS sequence"/>
</dbReference>
<comment type="catalytic activity">
    <reaction evidence="13 14">
        <text>di-trans,octa-cis-undecaprenyl diphosphate + H2O = di-trans,octa-cis-undecaprenyl phosphate + phosphate + H(+)</text>
        <dbReference type="Rhea" id="RHEA:28094"/>
        <dbReference type="ChEBI" id="CHEBI:15377"/>
        <dbReference type="ChEBI" id="CHEBI:15378"/>
        <dbReference type="ChEBI" id="CHEBI:43474"/>
        <dbReference type="ChEBI" id="CHEBI:58405"/>
        <dbReference type="ChEBI" id="CHEBI:60392"/>
        <dbReference type="EC" id="3.6.1.27"/>
    </reaction>
</comment>
<evidence type="ECO:0000256" key="11">
    <source>
        <dbReference type="ARBA" id="ARBA00032707"/>
    </source>
</evidence>
<dbReference type="EC" id="3.6.1.27" evidence="3 14"/>
<keyword evidence="14" id="KW-0133">Cell shape</keyword>
<dbReference type="AlphaFoldDB" id="A0A2W4ZCS5"/>
<dbReference type="PANTHER" id="PTHR30622">
    <property type="entry name" value="UNDECAPRENYL-DIPHOSPHATASE"/>
    <property type="match status" value="1"/>
</dbReference>
<keyword evidence="8 14" id="KW-1133">Transmembrane helix</keyword>
<evidence type="ECO:0000313" key="15">
    <source>
        <dbReference type="EMBL" id="PZO80100.1"/>
    </source>
</evidence>
<keyword evidence="14" id="KW-0961">Cell wall biogenesis/degradation</keyword>
<comment type="miscellaneous">
    <text evidence="14">Bacitracin is thought to be involved in the inhibition of peptidoglycan synthesis by sequestering undecaprenyl diphosphate, thereby reducing the pool of lipid carrier available.</text>
</comment>
<evidence type="ECO:0000256" key="7">
    <source>
        <dbReference type="ARBA" id="ARBA00022801"/>
    </source>
</evidence>
<evidence type="ECO:0000256" key="1">
    <source>
        <dbReference type="ARBA" id="ARBA00004651"/>
    </source>
</evidence>
<feature type="transmembrane region" description="Helical" evidence="14">
    <location>
        <begin position="215"/>
        <end position="233"/>
    </location>
</feature>
<evidence type="ECO:0000256" key="8">
    <source>
        <dbReference type="ARBA" id="ARBA00022989"/>
    </source>
</evidence>
<reference evidence="15 16" key="1">
    <citation type="submission" date="2017-08" db="EMBL/GenBank/DDBJ databases">
        <title>Infants hospitalized years apart are colonized by the same room-sourced microbial strains.</title>
        <authorList>
            <person name="Brooks B."/>
            <person name="Olm M.R."/>
            <person name="Firek B.A."/>
            <person name="Baker R."/>
            <person name="Thomas B.C."/>
            <person name="Morowitz M.J."/>
            <person name="Banfield J.F."/>
        </authorList>
    </citation>
    <scope>NUCLEOTIDE SEQUENCE [LARGE SCALE GENOMIC DNA]</scope>
    <source>
        <strain evidence="15">S2_018_000_R2_104</strain>
    </source>
</reference>
<feature type="transmembrane region" description="Helical" evidence="14">
    <location>
        <begin position="81"/>
        <end position="100"/>
    </location>
</feature>
<dbReference type="GO" id="GO:0009252">
    <property type="term" value="P:peptidoglycan biosynthetic process"/>
    <property type="evidence" value="ECO:0007669"/>
    <property type="project" value="UniProtKB-KW"/>
</dbReference>
<keyword evidence="9 14" id="KW-0472">Membrane</keyword>
<keyword evidence="10 14" id="KW-0046">Antibiotic resistance</keyword>
<evidence type="ECO:0000256" key="13">
    <source>
        <dbReference type="ARBA" id="ARBA00047594"/>
    </source>
</evidence>
<dbReference type="InterPro" id="IPR003824">
    <property type="entry name" value="UppP"/>
</dbReference>
<comment type="function">
    <text evidence="14">Catalyzes the dephosphorylation of undecaprenyl diphosphate (UPP). Confers resistance to bacitracin.</text>
</comment>
<dbReference type="PANTHER" id="PTHR30622:SF3">
    <property type="entry name" value="UNDECAPRENYL-DIPHOSPHATASE"/>
    <property type="match status" value="1"/>
</dbReference>
<evidence type="ECO:0000256" key="6">
    <source>
        <dbReference type="ARBA" id="ARBA00022692"/>
    </source>
</evidence>
<dbReference type="NCBIfam" id="NF001389">
    <property type="entry name" value="PRK00281.1-2"/>
    <property type="match status" value="1"/>
</dbReference>
<evidence type="ECO:0000256" key="3">
    <source>
        <dbReference type="ARBA" id="ARBA00012374"/>
    </source>
</evidence>
<keyword evidence="5 14" id="KW-1003">Cell membrane</keyword>
<evidence type="ECO:0000256" key="9">
    <source>
        <dbReference type="ARBA" id="ARBA00023136"/>
    </source>
</evidence>
<comment type="subcellular location">
    <subcellularLocation>
        <location evidence="1 14">Cell membrane</location>
        <topology evidence="1 14">Multi-pass membrane protein</topology>
    </subcellularLocation>
</comment>
<feature type="transmembrane region" description="Helical" evidence="14">
    <location>
        <begin position="185"/>
        <end position="203"/>
    </location>
</feature>
<keyword evidence="14" id="KW-0573">Peptidoglycan synthesis</keyword>
<name>A0A2W4ZCS5_9BACT</name>
<comment type="caution">
    <text evidence="15">The sequence shown here is derived from an EMBL/GenBank/DDBJ whole genome shotgun (WGS) entry which is preliminary data.</text>
</comment>
<feature type="transmembrane region" description="Helical" evidence="14">
    <location>
        <begin position="107"/>
        <end position="127"/>
    </location>
</feature>
<evidence type="ECO:0000256" key="10">
    <source>
        <dbReference type="ARBA" id="ARBA00023251"/>
    </source>
</evidence>
<feature type="transmembrane region" description="Helical" evidence="14">
    <location>
        <begin position="44"/>
        <end position="61"/>
    </location>
</feature>
<accession>A0A2W4ZCS5</accession>
<feature type="transmembrane region" description="Helical" evidence="14">
    <location>
        <begin position="6"/>
        <end position="32"/>
    </location>
</feature>
<feature type="transmembrane region" description="Helical" evidence="14">
    <location>
        <begin position="245"/>
        <end position="263"/>
    </location>
</feature>
<dbReference type="Pfam" id="PF02673">
    <property type="entry name" value="BacA"/>
    <property type="match status" value="1"/>
</dbReference>
<sequence>MTDYLIALFLGFVEGLTEFIPVSSTGHLVLLIEGLNFPAPPGRVFVFFIQIGAILAVMVLYREKIFLTVTGITHDKTAQNFARNVLIGTLPALAIGYCLHGFIKGTLYNPLIIATTLILGGIFILLFEKKFTNPHTETVDDITPKQALLIGFCQSIALIPGVSRSGATIMGSLAIGLSRKAATEFSFFLAIPVMFCAVAYDILANWDELVAYPHMGLMFAGLAASFVTALAVVKTVVGFISRHGFAPFAWYRIALGIIAFAIFY</sequence>
<keyword evidence="6 14" id="KW-0812">Transmembrane</keyword>
<evidence type="ECO:0000256" key="12">
    <source>
        <dbReference type="ARBA" id="ARBA00032932"/>
    </source>
</evidence>
<proteinExistence type="inferred from homology"/>
<evidence type="ECO:0000313" key="16">
    <source>
        <dbReference type="Proteomes" id="UP000249557"/>
    </source>
</evidence>
<organism evidence="15 16">
    <name type="scientific">Micavibrio aeruginosavorus</name>
    <dbReference type="NCBI Taxonomy" id="349221"/>
    <lineage>
        <taxon>Bacteria</taxon>
        <taxon>Pseudomonadati</taxon>
        <taxon>Bdellovibrionota</taxon>
        <taxon>Bdellovibrionia</taxon>
        <taxon>Bdellovibrionales</taxon>
        <taxon>Pseudobdellovibrionaceae</taxon>
        <taxon>Micavibrio</taxon>
    </lineage>
</organism>
<dbReference type="EMBL" id="QFNK01000341">
    <property type="protein sequence ID" value="PZO80100.1"/>
    <property type="molecule type" value="Genomic_DNA"/>
</dbReference>
<evidence type="ECO:0000256" key="5">
    <source>
        <dbReference type="ARBA" id="ARBA00022475"/>
    </source>
</evidence>
<comment type="similarity">
    <text evidence="2 14">Belongs to the UppP family.</text>
</comment>
<dbReference type="HAMAP" id="MF_01006">
    <property type="entry name" value="Undec_diphosphatase"/>
    <property type="match status" value="1"/>
</dbReference>
<dbReference type="GO" id="GO:0050380">
    <property type="term" value="F:undecaprenyl-diphosphatase activity"/>
    <property type="evidence" value="ECO:0007669"/>
    <property type="project" value="UniProtKB-UniRule"/>
</dbReference>
<dbReference type="GO" id="GO:0071555">
    <property type="term" value="P:cell wall organization"/>
    <property type="evidence" value="ECO:0007669"/>
    <property type="project" value="UniProtKB-KW"/>
</dbReference>
<dbReference type="GO" id="GO:0008360">
    <property type="term" value="P:regulation of cell shape"/>
    <property type="evidence" value="ECO:0007669"/>
    <property type="project" value="UniProtKB-KW"/>
</dbReference>